<accession>A0A6M3KR55</accession>
<dbReference type="EMBL" id="MT142527">
    <property type="protein sequence ID" value="QJA84310.1"/>
    <property type="molecule type" value="Genomic_DNA"/>
</dbReference>
<proteinExistence type="predicted"/>
<name>A0A6M3KR55_9ZZZZ</name>
<reference evidence="2" key="1">
    <citation type="submission" date="2020-03" db="EMBL/GenBank/DDBJ databases">
        <title>The deep terrestrial virosphere.</title>
        <authorList>
            <person name="Holmfeldt K."/>
            <person name="Nilsson E."/>
            <person name="Simone D."/>
            <person name="Lopez-Fernandez M."/>
            <person name="Wu X."/>
            <person name="de Brujin I."/>
            <person name="Lundin D."/>
            <person name="Andersson A."/>
            <person name="Bertilsson S."/>
            <person name="Dopson M."/>
        </authorList>
    </citation>
    <scope>NUCLEOTIDE SEQUENCE</scope>
    <source>
        <strain evidence="2">MM415A00210</strain>
        <strain evidence="1">MM415B00644</strain>
    </source>
</reference>
<gene>
    <name evidence="2" type="ORF">MM415A00210_0035</name>
    <name evidence="1" type="ORF">MM415B00644_0048</name>
</gene>
<dbReference type="AlphaFoldDB" id="A0A6M3KR55"/>
<evidence type="ECO:0000313" key="1">
    <source>
        <dbReference type="EMBL" id="QJA63223.1"/>
    </source>
</evidence>
<evidence type="ECO:0000313" key="2">
    <source>
        <dbReference type="EMBL" id="QJA84310.1"/>
    </source>
</evidence>
<protein>
    <submittedName>
        <fullName evidence="2">Uncharacterized protein</fullName>
    </submittedName>
</protein>
<organism evidence="2">
    <name type="scientific">viral metagenome</name>
    <dbReference type="NCBI Taxonomy" id="1070528"/>
    <lineage>
        <taxon>unclassified sequences</taxon>
        <taxon>metagenomes</taxon>
        <taxon>organismal metagenomes</taxon>
    </lineage>
</organism>
<sequence length="76" mass="8764">MLKKQFIKLYTMISFSGIPALLYRKAKLKNPFINIIQNQNSEFTNKGIFIFIQGNSAIAVKGMAIRYFIILSFIEN</sequence>
<dbReference type="EMBL" id="MT141492">
    <property type="protein sequence ID" value="QJA63223.1"/>
    <property type="molecule type" value="Genomic_DNA"/>
</dbReference>